<dbReference type="AlphaFoldDB" id="A0A1D3D9Y9"/>
<name>A0A1D3D9Y9_9EIME</name>
<organism evidence="1 2">
    <name type="scientific">Cyclospora cayetanensis</name>
    <dbReference type="NCBI Taxonomy" id="88456"/>
    <lineage>
        <taxon>Eukaryota</taxon>
        <taxon>Sar</taxon>
        <taxon>Alveolata</taxon>
        <taxon>Apicomplexa</taxon>
        <taxon>Conoidasida</taxon>
        <taxon>Coccidia</taxon>
        <taxon>Eucoccidiorida</taxon>
        <taxon>Eimeriorina</taxon>
        <taxon>Eimeriidae</taxon>
        <taxon>Cyclospora</taxon>
    </lineage>
</organism>
<protein>
    <submittedName>
        <fullName evidence="1">Uncharacterized protein</fullName>
    </submittedName>
</protein>
<dbReference type="EMBL" id="JROU02000143">
    <property type="protein sequence ID" value="OEH80258.1"/>
    <property type="molecule type" value="Genomic_DNA"/>
</dbReference>
<sequence>MPCSCGLFQASAAPIRLETPQQRLVGVALPLKCPMKAEDPNGVPGVCDPPASNNNTPQARLRVVLTAIARQVAFFLEFPQTF</sequence>
<keyword evidence="2" id="KW-1185">Reference proteome</keyword>
<evidence type="ECO:0000313" key="1">
    <source>
        <dbReference type="EMBL" id="OEH80258.1"/>
    </source>
</evidence>
<dbReference type="Proteomes" id="UP000095192">
    <property type="component" value="Unassembled WGS sequence"/>
</dbReference>
<comment type="caution">
    <text evidence="1">The sequence shown here is derived from an EMBL/GenBank/DDBJ whole genome shotgun (WGS) entry which is preliminary data.</text>
</comment>
<accession>A0A1D3D9Y9</accession>
<proteinExistence type="predicted"/>
<gene>
    <name evidence="1" type="ORF">cyc_00137</name>
</gene>
<reference evidence="1 2" key="1">
    <citation type="journal article" date="2016" name="BMC Genomics">
        <title>Comparative genomics reveals Cyclospora cayetanensis possesses coccidia-like metabolism and invasion components but unique surface antigens.</title>
        <authorList>
            <person name="Liu S."/>
            <person name="Wang L."/>
            <person name="Zheng H."/>
            <person name="Xu Z."/>
            <person name="Roellig D.M."/>
            <person name="Li N."/>
            <person name="Frace M.A."/>
            <person name="Tang K."/>
            <person name="Arrowood M.J."/>
            <person name="Moss D.M."/>
            <person name="Zhang L."/>
            <person name="Feng Y."/>
            <person name="Xiao L."/>
        </authorList>
    </citation>
    <scope>NUCLEOTIDE SEQUENCE [LARGE SCALE GENOMIC DNA]</scope>
    <source>
        <strain evidence="1 2">CHN_HEN01</strain>
    </source>
</reference>
<dbReference type="InParanoid" id="A0A1D3D9Y9"/>
<evidence type="ECO:0000313" key="2">
    <source>
        <dbReference type="Proteomes" id="UP000095192"/>
    </source>
</evidence>
<dbReference type="VEuPathDB" id="ToxoDB:cyc_00137"/>